<reference evidence="1" key="1">
    <citation type="submission" date="2020-10" db="EMBL/GenBank/DDBJ databases">
        <authorList>
            <person name="Han B."/>
            <person name="Lu T."/>
            <person name="Zhao Q."/>
            <person name="Huang X."/>
            <person name="Zhao Y."/>
        </authorList>
    </citation>
    <scope>NUCLEOTIDE SEQUENCE</scope>
</reference>
<name>A0A811QWY5_9POAL</name>
<gene>
    <name evidence="1" type="ORF">NCGR_LOCUS47010</name>
</gene>
<accession>A0A811QWY5</accession>
<organism evidence="1 2">
    <name type="scientific">Miscanthus lutarioriparius</name>
    <dbReference type="NCBI Taxonomy" id="422564"/>
    <lineage>
        <taxon>Eukaryota</taxon>
        <taxon>Viridiplantae</taxon>
        <taxon>Streptophyta</taxon>
        <taxon>Embryophyta</taxon>
        <taxon>Tracheophyta</taxon>
        <taxon>Spermatophyta</taxon>
        <taxon>Magnoliopsida</taxon>
        <taxon>Liliopsida</taxon>
        <taxon>Poales</taxon>
        <taxon>Poaceae</taxon>
        <taxon>PACMAD clade</taxon>
        <taxon>Panicoideae</taxon>
        <taxon>Andropogonodae</taxon>
        <taxon>Andropogoneae</taxon>
        <taxon>Saccharinae</taxon>
        <taxon>Miscanthus</taxon>
    </lineage>
</organism>
<dbReference type="EMBL" id="CAJGYO010000012">
    <property type="protein sequence ID" value="CAD6263705.1"/>
    <property type="molecule type" value="Genomic_DNA"/>
</dbReference>
<evidence type="ECO:0000313" key="1">
    <source>
        <dbReference type="EMBL" id="CAD6263705.1"/>
    </source>
</evidence>
<comment type="caution">
    <text evidence="1">The sequence shown here is derived from an EMBL/GenBank/DDBJ whole genome shotgun (WGS) entry which is preliminary data.</text>
</comment>
<proteinExistence type="predicted"/>
<protein>
    <submittedName>
        <fullName evidence="1">Uncharacterized protein</fullName>
    </submittedName>
</protein>
<sequence length="85" mass="9428">MAHLATTEEKVDSLAAQMNSMLKLIETFNRWSPEVDKFSTELSKNLKDLTLLVEALEAQPPTAPPLTPKCEEEVRAMGHDAAHPL</sequence>
<evidence type="ECO:0000313" key="2">
    <source>
        <dbReference type="Proteomes" id="UP000604825"/>
    </source>
</evidence>
<dbReference type="Proteomes" id="UP000604825">
    <property type="component" value="Unassembled WGS sequence"/>
</dbReference>
<dbReference type="AlphaFoldDB" id="A0A811QWY5"/>
<keyword evidence="2" id="KW-1185">Reference proteome</keyword>